<dbReference type="InterPro" id="IPR031306">
    <property type="entry name" value="CcdC"/>
</dbReference>
<evidence type="ECO:0000313" key="2">
    <source>
        <dbReference type="EMBL" id="AHD06179.1"/>
    </source>
</evidence>
<keyword evidence="3" id="KW-1185">Reference proteome</keyword>
<feature type="transmembrane region" description="Helical" evidence="1">
    <location>
        <begin position="137"/>
        <end position="158"/>
    </location>
</feature>
<dbReference type="eggNOG" id="COG4846">
    <property type="taxonomic scope" value="Bacteria"/>
</dbReference>
<reference evidence="2 3" key="1">
    <citation type="journal article" date="2014" name="PLoS ONE">
        <title>How to Kill the Honey Bee Larva: Genomic Potential and Virulence Mechanisms of Paenibacillus larvae.</title>
        <authorList>
            <person name="Djukic M."/>
            <person name="Brzuszkiewicz E."/>
            <person name="Funfhaus A."/>
            <person name="Voss J."/>
            <person name="Gollnow K."/>
            <person name="Poppinga L."/>
            <person name="Liesegang H."/>
            <person name="Garcia-Gonzalez E."/>
            <person name="Genersch E."/>
            <person name="Daniel R."/>
        </authorList>
    </citation>
    <scope>NUCLEOTIDE SEQUENCE [LARGE SCALE GENOMIC DNA]</scope>
    <source>
        <strain evidence="2 3">DSM 25430</strain>
    </source>
</reference>
<dbReference type="Proteomes" id="UP000029431">
    <property type="component" value="Chromosome"/>
</dbReference>
<keyword evidence="1" id="KW-0472">Membrane</keyword>
<protein>
    <submittedName>
        <fullName evidence="2">Putative membrane protein</fullName>
    </submittedName>
</protein>
<feature type="transmembrane region" description="Helical" evidence="1">
    <location>
        <begin position="51"/>
        <end position="69"/>
    </location>
</feature>
<proteinExistence type="predicted"/>
<dbReference type="PIRSF" id="PIRSF021441">
    <property type="entry name" value="DUF1453"/>
    <property type="match status" value="1"/>
</dbReference>
<dbReference type="AlphaFoldDB" id="V9W8C9"/>
<organism evidence="2 3">
    <name type="scientific">Paenibacillus larvae subsp. larvae DSM 25430</name>
    <dbReference type="NCBI Taxonomy" id="697284"/>
    <lineage>
        <taxon>Bacteria</taxon>
        <taxon>Bacillati</taxon>
        <taxon>Bacillota</taxon>
        <taxon>Bacilli</taxon>
        <taxon>Bacillales</taxon>
        <taxon>Paenibacillaceae</taxon>
        <taxon>Paenibacillus</taxon>
    </lineage>
</organism>
<name>V9W8C9_9BACL</name>
<gene>
    <name evidence="2" type="ORF">ERIC2_c23900</name>
</gene>
<dbReference type="KEGG" id="plv:ERIC2_c23900"/>
<feature type="transmembrane region" description="Helical" evidence="1">
    <location>
        <begin position="113"/>
        <end position="131"/>
    </location>
</feature>
<dbReference type="EMBL" id="CP003355">
    <property type="protein sequence ID" value="AHD06179.1"/>
    <property type="molecule type" value="Genomic_DNA"/>
</dbReference>
<dbReference type="InterPro" id="IPR058247">
    <property type="entry name" value="DUF1453"/>
</dbReference>
<accession>V9W8C9</accession>
<dbReference type="PANTHER" id="PTHR39164">
    <property type="entry name" value="PROTEIN CCDC"/>
    <property type="match status" value="1"/>
</dbReference>
<sequence>MKLITSKQEIGGATVTSYLHVASLLGSLGAALMVILIRVRATKKPTNAKKIIMPPVGMSTGFLMFIAPFTRIPVTWGLLAFAVGAIFFSYPLIRTSRFYKMNDEVYLHRSKAFIFILLILLAIRMAMHTYIEEFVTLPQTGAIFFLLAFGMLLPWRLVMYLQYRKLLKQESA</sequence>
<dbReference type="PATRIC" id="fig|697284.3.peg.2284"/>
<dbReference type="PANTHER" id="PTHR39164:SF1">
    <property type="entry name" value="PROTEIN CCDC"/>
    <property type="match status" value="1"/>
</dbReference>
<feature type="transmembrane region" description="Helical" evidence="1">
    <location>
        <begin position="18"/>
        <end position="39"/>
    </location>
</feature>
<feature type="transmembrane region" description="Helical" evidence="1">
    <location>
        <begin position="75"/>
        <end position="93"/>
    </location>
</feature>
<evidence type="ECO:0000256" key="1">
    <source>
        <dbReference type="SAM" id="Phobius"/>
    </source>
</evidence>
<keyword evidence="1" id="KW-0812">Transmembrane</keyword>
<dbReference type="Pfam" id="PF07301">
    <property type="entry name" value="DUF1453"/>
    <property type="match status" value="1"/>
</dbReference>
<evidence type="ECO:0000313" key="3">
    <source>
        <dbReference type="Proteomes" id="UP000029431"/>
    </source>
</evidence>
<dbReference type="HOGENOM" id="CLU_112887_0_0_9"/>
<keyword evidence="1" id="KW-1133">Transmembrane helix</keyword>